<dbReference type="Proteomes" id="UP001178507">
    <property type="component" value="Unassembled WGS sequence"/>
</dbReference>
<evidence type="ECO:0000259" key="3">
    <source>
        <dbReference type="Pfam" id="PF25273"/>
    </source>
</evidence>
<proteinExistence type="predicted"/>
<accession>A0AA36MRQ0</accession>
<evidence type="ECO:0000256" key="1">
    <source>
        <dbReference type="SAM" id="MobiDB-lite"/>
    </source>
</evidence>
<dbReference type="EMBL" id="CAUJNA010000991">
    <property type="protein sequence ID" value="CAJ1383160.1"/>
    <property type="molecule type" value="Genomic_DNA"/>
</dbReference>
<keyword evidence="2" id="KW-1133">Transmembrane helix</keyword>
<evidence type="ECO:0000313" key="4">
    <source>
        <dbReference type="EMBL" id="CAJ1383160.1"/>
    </source>
</evidence>
<dbReference type="AlphaFoldDB" id="A0AA36MRQ0"/>
<sequence>MADLIELPPEDPGCGIDDIFGTGSGLFTSGGSASAGSTSAGAAAAPAGLDLPEDVSDGSDLENCQLLGCVQMFTPSATRARVEQFHDLTAKQTREERSVFFFDLLRRMMLSEKGNYQPVRQFTFLGQKVCHQAFLILTGVSKAYVRRLMTAIESGALQPPTDGRTCRTVRDQPQRSSVDSFFDFCYWMIAEPLAETLTDQLEPDTVHASMVAKVEQEAQQPVVPTAEWILAGSNPVVAASKDMDEREQRWLPHCRIADLYEQYCLGFVPQGQEPASSTLFYKLWREHWAGILRIRKSAQHARCQSCVLYSEYRAKARSEEVKESIQKAYTKHLAGVFADRDLGRRMALQSEQSNQLSSPLPHSKRTLYVCLDGMDQAKFKLPRHKQAQSGKVWETLHRPALHNILVLIHGVCECYFLMNLDQKKDSNCQCTVLCGLAAIVMGFGLTVVGALSFSLARKNKVRGKSQSISHSGRAIDIAATLLQSRNMCLPSHWVIQADNTPREGRNQWLALWAGHMVASARAASISLCFYRVGHTHNEVDQRFSMLASIMNRANVIQTPQELKRLIESEHHQAKGREIFAEIMPSSFNFQSWLSPMGVSLTGMVYQEGLTVNHVFRVVRRGDLQKHAGSEKWTVTAPAAAEVDDQDAILLTKHWMSSSHLSQNPILLVPKAQVKAVQPADGPPHTLPNNEMTDSQRQQFERTAKFVEKPPWHMTDASDYLRGLCHRSEHRMVPAPEPLVLYQKRPTLPAPDALTGELSEEWKDFAPDSPRLQAVQVHPVAPKVPKANQKRPNNAQQEDSDPEVEQLLAVQQAELPPRAKARGRPKGQPKAPPAMKRPAGNEAPVPKAKAKVSPPIAKPPAPSVPPTSTETAGPPSVPLTSTETAGPPLVPPTSAETAKQPPPQAKGVQSQPAKATEPVSVESAKAKPKQSAKAKPAAVQSAKAKAKPVAAQAAKAKPKFGCSKCRFARGCSTCKNYRPEP</sequence>
<evidence type="ECO:0000256" key="2">
    <source>
        <dbReference type="SAM" id="Phobius"/>
    </source>
</evidence>
<keyword evidence="5" id="KW-1185">Reference proteome</keyword>
<evidence type="ECO:0000313" key="5">
    <source>
        <dbReference type="Proteomes" id="UP001178507"/>
    </source>
</evidence>
<name>A0AA36MRQ0_9DINO</name>
<reference evidence="4" key="1">
    <citation type="submission" date="2023-08" db="EMBL/GenBank/DDBJ databases">
        <authorList>
            <person name="Chen Y."/>
            <person name="Shah S."/>
            <person name="Dougan E. K."/>
            <person name="Thang M."/>
            <person name="Chan C."/>
        </authorList>
    </citation>
    <scope>NUCLEOTIDE SEQUENCE</scope>
</reference>
<keyword evidence="2" id="KW-0812">Transmembrane</keyword>
<organism evidence="4 5">
    <name type="scientific">Effrenium voratum</name>
    <dbReference type="NCBI Taxonomy" id="2562239"/>
    <lineage>
        <taxon>Eukaryota</taxon>
        <taxon>Sar</taxon>
        <taxon>Alveolata</taxon>
        <taxon>Dinophyceae</taxon>
        <taxon>Suessiales</taxon>
        <taxon>Symbiodiniaceae</taxon>
        <taxon>Effrenium</taxon>
    </lineage>
</organism>
<comment type="caution">
    <text evidence="4">The sequence shown here is derived from an EMBL/GenBank/DDBJ whole genome shotgun (WGS) entry which is preliminary data.</text>
</comment>
<feature type="compositionally biased region" description="Pro residues" evidence="1">
    <location>
        <begin position="855"/>
        <end position="864"/>
    </location>
</feature>
<feature type="region of interest" description="Disordered" evidence="1">
    <location>
        <begin position="779"/>
        <end position="942"/>
    </location>
</feature>
<dbReference type="Pfam" id="PF25273">
    <property type="entry name" value="DUF7869"/>
    <property type="match status" value="1"/>
</dbReference>
<protein>
    <recommendedName>
        <fullName evidence="3">DUF7869 domain-containing protein</fullName>
    </recommendedName>
</protein>
<keyword evidence="2" id="KW-0472">Membrane</keyword>
<dbReference type="InterPro" id="IPR057191">
    <property type="entry name" value="DUF7869"/>
</dbReference>
<feature type="domain" description="DUF7869" evidence="3">
    <location>
        <begin position="475"/>
        <end position="604"/>
    </location>
</feature>
<gene>
    <name evidence="4" type="ORF">EVOR1521_LOCUS10349</name>
</gene>
<feature type="compositionally biased region" description="Low complexity" evidence="1">
    <location>
        <begin position="932"/>
        <end position="942"/>
    </location>
</feature>
<feature type="compositionally biased region" description="Low complexity" evidence="1">
    <location>
        <begin position="842"/>
        <end position="854"/>
    </location>
</feature>
<feature type="transmembrane region" description="Helical" evidence="2">
    <location>
        <begin position="435"/>
        <end position="456"/>
    </location>
</feature>
<dbReference type="PANTHER" id="PTHR33153">
    <property type="entry name" value="MYND-TYPE DOMAIN-CONTAINING PROTEIN"/>
    <property type="match status" value="1"/>
</dbReference>
<dbReference type="PANTHER" id="PTHR33153:SF3">
    <property type="entry name" value="TRAFFICKING PROTEIN PARTICLE COMPLEX SUBUNIT 11 DOMAIN-CONTAINING PROTEIN"/>
    <property type="match status" value="1"/>
</dbReference>